<name>A0ABV8FPD8_9ACTN</name>
<comment type="cofactor">
    <cofactor evidence="1">
        <name>FAD</name>
        <dbReference type="ChEBI" id="CHEBI:57692"/>
    </cofactor>
</comment>
<evidence type="ECO:0000313" key="6">
    <source>
        <dbReference type="EMBL" id="MFC3996588.1"/>
    </source>
</evidence>
<dbReference type="SUPFAM" id="SSF55103">
    <property type="entry name" value="FAD-linked oxidases, C-terminal domain"/>
    <property type="match status" value="1"/>
</dbReference>
<dbReference type="Gene3D" id="1.10.45.10">
    <property type="entry name" value="Vanillyl-alcohol Oxidase, Chain A, domain 4"/>
    <property type="match status" value="1"/>
</dbReference>
<dbReference type="InterPro" id="IPR016164">
    <property type="entry name" value="FAD-linked_Oxase-like_C"/>
</dbReference>
<evidence type="ECO:0000256" key="3">
    <source>
        <dbReference type="ARBA" id="ARBA00022827"/>
    </source>
</evidence>
<keyword evidence="2" id="KW-0285">Flavoprotein</keyword>
<dbReference type="InterPro" id="IPR004113">
    <property type="entry name" value="FAD-bd_oxidored_4_C"/>
</dbReference>
<evidence type="ECO:0000313" key="7">
    <source>
        <dbReference type="Proteomes" id="UP001595847"/>
    </source>
</evidence>
<dbReference type="RefSeq" id="WP_378532782.1">
    <property type="nucleotide sequence ID" value="NZ_JBHSBH010000007.1"/>
</dbReference>
<dbReference type="Gene3D" id="3.30.465.10">
    <property type="match status" value="1"/>
</dbReference>
<evidence type="ECO:0000256" key="2">
    <source>
        <dbReference type="ARBA" id="ARBA00022630"/>
    </source>
</evidence>
<proteinExistence type="predicted"/>
<evidence type="ECO:0000256" key="1">
    <source>
        <dbReference type="ARBA" id="ARBA00001974"/>
    </source>
</evidence>
<dbReference type="Proteomes" id="UP001595847">
    <property type="component" value="Unassembled WGS sequence"/>
</dbReference>
<dbReference type="InterPro" id="IPR006094">
    <property type="entry name" value="Oxid_FAD_bind_N"/>
</dbReference>
<dbReference type="SUPFAM" id="SSF56176">
    <property type="entry name" value="FAD-binding/transporter-associated domain-like"/>
    <property type="match status" value="1"/>
</dbReference>
<dbReference type="PANTHER" id="PTHR42934:SF2">
    <property type="entry name" value="GLYCOLATE OXIDASE SUBUNIT GLCD"/>
    <property type="match status" value="1"/>
</dbReference>
<keyword evidence="3" id="KW-0274">FAD</keyword>
<evidence type="ECO:0000259" key="5">
    <source>
        <dbReference type="PROSITE" id="PS51387"/>
    </source>
</evidence>
<sequence length="466" mass="47909">MDPSAAARVRAALAELPPEIATTDPDILAGYARDQSRFTPSETPAAMLAPRTTDEVASAMAALRRHGVTVVPRGAGSGLSGAANATAESVVLSLHRMDAILEVDPTNRLAVVQPGVVTAALRDRASSAGLAYPPDPGSVEFATVGGNVATNAGGMCCVKYGVTGDFVLGLEVVLADGRVVRTGRRTVKGVAGYDLTHLFVGSEGTLGVITEVTVRLVPAPGPAHTLVASFAALPDAGRTVTAIVDAGLTPSMLEILDRTTVRAVDAMSGMGLGDDVHALLLVQSDDPDADEVLARVEGLCEQHGAADIATSADRAEGAMLLEARRLALPALERLGDWLLDDVSVPRSRIAELIAFVEEVGARSGLTIGVFGHAGDGNLHPTIIFDDADPAARAAARGAFDEITERALHLGGTITGEHGVGRLKSGWLAVEQGPVGMELHASVKAALDPAGILNPFAVMPREAAGSR</sequence>
<keyword evidence="7" id="KW-1185">Reference proteome</keyword>
<dbReference type="PROSITE" id="PS51387">
    <property type="entry name" value="FAD_PCMH"/>
    <property type="match status" value="1"/>
</dbReference>
<comment type="caution">
    <text evidence="6">The sequence shown here is derived from an EMBL/GenBank/DDBJ whole genome shotgun (WGS) entry which is preliminary data.</text>
</comment>
<evidence type="ECO:0000256" key="4">
    <source>
        <dbReference type="ARBA" id="ARBA00023002"/>
    </source>
</evidence>
<accession>A0ABV8FPD8</accession>
<dbReference type="Pfam" id="PF01565">
    <property type="entry name" value="FAD_binding_4"/>
    <property type="match status" value="1"/>
</dbReference>
<reference evidence="7" key="1">
    <citation type="journal article" date="2019" name="Int. J. Syst. Evol. Microbiol.">
        <title>The Global Catalogue of Microorganisms (GCM) 10K type strain sequencing project: providing services to taxonomists for standard genome sequencing and annotation.</title>
        <authorList>
            <consortium name="The Broad Institute Genomics Platform"/>
            <consortium name="The Broad Institute Genome Sequencing Center for Infectious Disease"/>
            <person name="Wu L."/>
            <person name="Ma J."/>
        </authorList>
    </citation>
    <scope>NUCLEOTIDE SEQUENCE [LARGE SCALE GENOMIC DNA]</scope>
    <source>
        <strain evidence="7">TBRC 1826</strain>
    </source>
</reference>
<dbReference type="InterPro" id="IPR016166">
    <property type="entry name" value="FAD-bd_PCMH"/>
</dbReference>
<dbReference type="InterPro" id="IPR016169">
    <property type="entry name" value="FAD-bd_PCMH_sub2"/>
</dbReference>
<dbReference type="Pfam" id="PF02913">
    <property type="entry name" value="FAD-oxidase_C"/>
    <property type="match status" value="1"/>
</dbReference>
<organism evidence="6 7">
    <name type="scientific">Nocardiopsis sediminis</name>
    <dbReference type="NCBI Taxonomy" id="1778267"/>
    <lineage>
        <taxon>Bacteria</taxon>
        <taxon>Bacillati</taxon>
        <taxon>Actinomycetota</taxon>
        <taxon>Actinomycetes</taxon>
        <taxon>Streptosporangiales</taxon>
        <taxon>Nocardiopsidaceae</taxon>
        <taxon>Nocardiopsis</taxon>
    </lineage>
</organism>
<dbReference type="InterPro" id="IPR016171">
    <property type="entry name" value="Vanillyl_alc_oxidase_C-sub2"/>
</dbReference>
<feature type="domain" description="FAD-binding PCMH-type" evidence="5">
    <location>
        <begin position="40"/>
        <end position="219"/>
    </location>
</feature>
<dbReference type="InterPro" id="IPR036318">
    <property type="entry name" value="FAD-bd_PCMH-like_sf"/>
</dbReference>
<dbReference type="EMBL" id="JBHSBH010000007">
    <property type="protein sequence ID" value="MFC3996588.1"/>
    <property type="molecule type" value="Genomic_DNA"/>
</dbReference>
<protein>
    <submittedName>
        <fullName evidence="6">FAD-binding oxidoreductase</fullName>
    </submittedName>
</protein>
<dbReference type="PANTHER" id="PTHR42934">
    <property type="entry name" value="GLYCOLATE OXIDASE SUBUNIT GLCD"/>
    <property type="match status" value="1"/>
</dbReference>
<dbReference type="Gene3D" id="3.30.70.2740">
    <property type="match status" value="1"/>
</dbReference>
<dbReference type="InterPro" id="IPR051914">
    <property type="entry name" value="FAD-linked_OxidoTrans_Type4"/>
</dbReference>
<gene>
    <name evidence="6" type="ORF">ACFOVU_11730</name>
</gene>
<keyword evidence="4" id="KW-0560">Oxidoreductase</keyword>